<evidence type="ECO:0000313" key="3">
    <source>
        <dbReference type="Proteomes" id="UP000193560"/>
    </source>
</evidence>
<accession>A0A1X2HZJ7</accession>
<dbReference type="OrthoDB" id="2237583at2759"/>
<gene>
    <name evidence="2" type="ORF">BCR42DRAFT_427514</name>
</gene>
<proteinExistence type="predicted"/>
<dbReference type="AlphaFoldDB" id="A0A1X2HZJ7"/>
<comment type="caution">
    <text evidence="2">The sequence shown here is derived from an EMBL/GenBank/DDBJ whole genome shotgun (WGS) entry which is preliminary data.</text>
</comment>
<organism evidence="2 3">
    <name type="scientific">Absidia repens</name>
    <dbReference type="NCBI Taxonomy" id="90262"/>
    <lineage>
        <taxon>Eukaryota</taxon>
        <taxon>Fungi</taxon>
        <taxon>Fungi incertae sedis</taxon>
        <taxon>Mucoromycota</taxon>
        <taxon>Mucoromycotina</taxon>
        <taxon>Mucoromycetes</taxon>
        <taxon>Mucorales</taxon>
        <taxon>Cunninghamellaceae</taxon>
        <taxon>Absidia</taxon>
    </lineage>
</organism>
<feature type="region of interest" description="Disordered" evidence="1">
    <location>
        <begin position="1"/>
        <end position="91"/>
    </location>
</feature>
<dbReference type="EMBL" id="MCGE01000041">
    <property type="protein sequence ID" value="ORZ06020.1"/>
    <property type="molecule type" value="Genomic_DNA"/>
</dbReference>
<name>A0A1X2HZJ7_9FUNG</name>
<evidence type="ECO:0000313" key="2">
    <source>
        <dbReference type="EMBL" id="ORZ06020.1"/>
    </source>
</evidence>
<protein>
    <submittedName>
        <fullName evidence="2">Uncharacterized protein</fullName>
    </submittedName>
</protein>
<evidence type="ECO:0000256" key="1">
    <source>
        <dbReference type="SAM" id="MobiDB-lite"/>
    </source>
</evidence>
<dbReference type="Proteomes" id="UP000193560">
    <property type="component" value="Unassembled WGS sequence"/>
</dbReference>
<sequence>MPKYNKEIKTPNKPYSRSKLQEGKSKSKVANENLKKKSITKSERVKNANMTNQLDNLMDDLSNHLTQSKKPKKTNKDKVLEQQKLDEQQRQYEQMQNDMDDALGLLTSL</sequence>
<keyword evidence="3" id="KW-1185">Reference proteome</keyword>
<feature type="compositionally biased region" description="Basic and acidic residues" evidence="1">
    <location>
        <begin position="1"/>
        <end position="10"/>
    </location>
</feature>
<reference evidence="2 3" key="1">
    <citation type="submission" date="2016-07" db="EMBL/GenBank/DDBJ databases">
        <title>Pervasive Adenine N6-methylation of Active Genes in Fungi.</title>
        <authorList>
            <consortium name="DOE Joint Genome Institute"/>
            <person name="Mondo S.J."/>
            <person name="Dannebaum R.O."/>
            <person name="Kuo R.C."/>
            <person name="Labutti K."/>
            <person name="Haridas S."/>
            <person name="Kuo A."/>
            <person name="Salamov A."/>
            <person name="Ahrendt S.R."/>
            <person name="Lipzen A."/>
            <person name="Sullivan W."/>
            <person name="Andreopoulos W.B."/>
            <person name="Clum A."/>
            <person name="Lindquist E."/>
            <person name="Daum C."/>
            <person name="Ramamoorthy G.K."/>
            <person name="Gryganskyi A."/>
            <person name="Culley D."/>
            <person name="Magnuson J.K."/>
            <person name="James T.Y."/>
            <person name="O'Malley M.A."/>
            <person name="Stajich J.E."/>
            <person name="Spatafora J.W."/>
            <person name="Visel A."/>
            <person name="Grigoriev I.V."/>
        </authorList>
    </citation>
    <scope>NUCLEOTIDE SEQUENCE [LARGE SCALE GENOMIC DNA]</scope>
    <source>
        <strain evidence="2 3">NRRL 1336</strain>
    </source>
</reference>
<feature type="compositionally biased region" description="Basic and acidic residues" evidence="1">
    <location>
        <begin position="74"/>
        <end position="90"/>
    </location>
</feature>